<evidence type="ECO:0000256" key="2">
    <source>
        <dbReference type="ARBA" id="ARBA00022692"/>
    </source>
</evidence>
<gene>
    <name evidence="7" type="ORF">HH215_22600</name>
</gene>
<feature type="transmembrane region" description="Helical" evidence="5">
    <location>
        <begin position="355"/>
        <end position="375"/>
    </location>
</feature>
<dbReference type="GO" id="GO:0140359">
    <property type="term" value="F:ABC-type transporter activity"/>
    <property type="evidence" value="ECO:0007669"/>
    <property type="project" value="InterPro"/>
</dbReference>
<dbReference type="Proteomes" id="UP000502248">
    <property type="component" value="Chromosome"/>
</dbReference>
<proteinExistence type="predicted"/>
<dbReference type="InterPro" id="IPR051328">
    <property type="entry name" value="T7SS_ABC-Transporter"/>
</dbReference>
<sequence length="389" mass="41381">MAIFKQKLLWIGIIIVMVVLIVFGAAMMGSVLGTKPKELPVALVVMDKPAELPTGGALAIGEMIREKLTANTQLPLTWAVVESEEAARAGMDEHDYYGALVIPADLSSGLLSLASPTLKPATVQIIANDGMNAQAATVVKQVLGQAMKAVSLELSNQLLGQIGQQTGGQIPVATAQALLSPIVIQEESIHAVGVNNASGNAPGLLTQIMWMGSLVTGMILFLSIQKTVAAGARRWTVILSQTVAGVAIVGVASGFLVWMASSWYGMELAQTMDTWLYLWLGGAVFFLLQSMLLNWIGLPAMAILVLLMFFSMPVLNMAPEFLSQTTHDWIYSWTPLRFVSGGLREVMYYGGLDSVSTNASVLWIIGGAFLVLLLASSVKRASTKSNAAA</sequence>
<dbReference type="PANTHER" id="PTHR43077:SF5">
    <property type="entry name" value="PHAGE INFECTION PROTEIN"/>
    <property type="match status" value="1"/>
</dbReference>
<evidence type="ECO:0000313" key="8">
    <source>
        <dbReference type="Proteomes" id="UP000502248"/>
    </source>
</evidence>
<feature type="transmembrane region" description="Helical" evidence="5">
    <location>
        <begin position="204"/>
        <end position="224"/>
    </location>
</feature>
<dbReference type="KEGG" id="cheb:HH215_22600"/>
<dbReference type="InterPro" id="IPR013525">
    <property type="entry name" value="ABC2_TM"/>
</dbReference>
<feature type="transmembrane region" description="Helical" evidence="5">
    <location>
        <begin position="295"/>
        <end position="315"/>
    </location>
</feature>
<comment type="subcellular location">
    <subcellularLocation>
        <location evidence="1">Membrane</location>
        <topology evidence="1">Multi-pass membrane protein</topology>
    </subcellularLocation>
</comment>
<dbReference type="GO" id="GO:0016020">
    <property type="term" value="C:membrane"/>
    <property type="evidence" value="ECO:0007669"/>
    <property type="project" value="UniProtKB-SubCell"/>
</dbReference>
<keyword evidence="3 5" id="KW-1133">Transmembrane helix</keyword>
<feature type="transmembrane region" description="Helical" evidence="5">
    <location>
        <begin position="272"/>
        <end position="288"/>
    </location>
</feature>
<evidence type="ECO:0000256" key="1">
    <source>
        <dbReference type="ARBA" id="ARBA00004141"/>
    </source>
</evidence>
<organism evidence="7 8">
    <name type="scientific">Cohnella herbarum</name>
    <dbReference type="NCBI Taxonomy" id="2728023"/>
    <lineage>
        <taxon>Bacteria</taxon>
        <taxon>Bacillati</taxon>
        <taxon>Bacillota</taxon>
        <taxon>Bacilli</taxon>
        <taxon>Bacillales</taxon>
        <taxon>Paenibacillaceae</taxon>
        <taxon>Cohnella</taxon>
    </lineage>
</organism>
<dbReference type="RefSeq" id="WP_169281959.1">
    <property type="nucleotide sequence ID" value="NZ_CP051680.1"/>
</dbReference>
<dbReference type="Gene3D" id="3.40.1710.10">
    <property type="entry name" value="abc type-2 transporter like domain"/>
    <property type="match status" value="1"/>
</dbReference>
<keyword evidence="2 5" id="KW-0812">Transmembrane</keyword>
<keyword evidence="8" id="KW-1185">Reference proteome</keyword>
<evidence type="ECO:0000256" key="4">
    <source>
        <dbReference type="ARBA" id="ARBA00023136"/>
    </source>
</evidence>
<dbReference type="EMBL" id="CP051680">
    <property type="protein sequence ID" value="QJD85699.1"/>
    <property type="molecule type" value="Genomic_DNA"/>
</dbReference>
<feature type="transmembrane region" description="Helical" evidence="5">
    <location>
        <begin position="9"/>
        <end position="32"/>
    </location>
</feature>
<dbReference type="AlphaFoldDB" id="A0A7Z2ZN37"/>
<evidence type="ECO:0000313" key="7">
    <source>
        <dbReference type="EMBL" id="QJD85699.1"/>
    </source>
</evidence>
<feature type="transmembrane region" description="Helical" evidence="5">
    <location>
        <begin position="236"/>
        <end position="260"/>
    </location>
</feature>
<keyword evidence="4 5" id="KW-0472">Membrane</keyword>
<dbReference type="Pfam" id="PF12698">
    <property type="entry name" value="ABC2_membrane_3"/>
    <property type="match status" value="1"/>
</dbReference>
<feature type="domain" description="ABC-2 type transporter transmembrane" evidence="6">
    <location>
        <begin position="10"/>
        <end position="374"/>
    </location>
</feature>
<accession>A0A7Z2ZN37</accession>
<dbReference type="PANTHER" id="PTHR43077">
    <property type="entry name" value="TRANSPORT PERMEASE YVFS-RELATED"/>
    <property type="match status" value="1"/>
</dbReference>
<reference evidence="7 8" key="1">
    <citation type="submission" date="2020-04" db="EMBL/GenBank/DDBJ databases">
        <title>Genome sequencing of novel species.</title>
        <authorList>
            <person name="Heo J."/>
            <person name="Kim S.-J."/>
            <person name="Kim J.-S."/>
            <person name="Hong S.-B."/>
            <person name="Kwon S.-W."/>
        </authorList>
    </citation>
    <scope>NUCLEOTIDE SEQUENCE [LARGE SCALE GENOMIC DNA]</scope>
    <source>
        <strain evidence="7 8">MFER-1</strain>
    </source>
</reference>
<name>A0A7Z2ZN37_9BACL</name>
<evidence type="ECO:0000256" key="3">
    <source>
        <dbReference type="ARBA" id="ARBA00022989"/>
    </source>
</evidence>
<evidence type="ECO:0000259" key="6">
    <source>
        <dbReference type="Pfam" id="PF12698"/>
    </source>
</evidence>
<protein>
    <submittedName>
        <fullName evidence="7">DUF3533 domain-containing protein</fullName>
    </submittedName>
</protein>
<evidence type="ECO:0000256" key="5">
    <source>
        <dbReference type="SAM" id="Phobius"/>
    </source>
</evidence>